<dbReference type="GO" id="GO:0046513">
    <property type="term" value="P:ceramide biosynthetic process"/>
    <property type="evidence" value="ECO:0007669"/>
    <property type="project" value="TreeGrafter"/>
</dbReference>
<dbReference type="PANTHER" id="PTHR12879">
    <property type="entry name" value="SPHINGOLIPID DELTA 4 DESATURASE/C-4 HYDROXYLASE PROTEIN DES2"/>
    <property type="match status" value="1"/>
</dbReference>
<dbReference type="AlphaFoldDB" id="A0A0M0J8A4"/>
<dbReference type="Proteomes" id="UP000037460">
    <property type="component" value="Unassembled WGS sequence"/>
</dbReference>
<accession>A0A0M0J8A4</accession>
<dbReference type="GO" id="GO:0042284">
    <property type="term" value="F:sphingolipid delta-4 desaturase activity"/>
    <property type="evidence" value="ECO:0007669"/>
    <property type="project" value="TreeGrafter"/>
</dbReference>
<dbReference type="InterPro" id="IPR005804">
    <property type="entry name" value="FA_desaturase_dom"/>
</dbReference>
<keyword evidence="4" id="KW-1185">Reference proteome</keyword>
<dbReference type="GO" id="GO:0016020">
    <property type="term" value="C:membrane"/>
    <property type="evidence" value="ECO:0007669"/>
    <property type="project" value="GOC"/>
</dbReference>
<feature type="transmembrane region" description="Helical" evidence="1">
    <location>
        <begin position="35"/>
        <end position="55"/>
    </location>
</feature>
<evidence type="ECO:0000259" key="2">
    <source>
        <dbReference type="Pfam" id="PF00487"/>
    </source>
</evidence>
<evidence type="ECO:0000313" key="3">
    <source>
        <dbReference type="EMBL" id="KOO22710.1"/>
    </source>
</evidence>
<dbReference type="PANTHER" id="PTHR12879:SF8">
    <property type="entry name" value="SPHINGOLIPID DELTA(4)-DESATURASE DES1"/>
    <property type="match status" value="1"/>
</dbReference>
<name>A0A0M0J8A4_9EUKA</name>
<keyword evidence="1" id="KW-0472">Membrane</keyword>
<dbReference type="OrthoDB" id="200948at2759"/>
<dbReference type="EMBL" id="JWZX01003257">
    <property type="protein sequence ID" value="KOO22710.1"/>
    <property type="molecule type" value="Genomic_DNA"/>
</dbReference>
<evidence type="ECO:0000256" key="1">
    <source>
        <dbReference type="SAM" id="Phobius"/>
    </source>
</evidence>
<keyword evidence="1" id="KW-0812">Transmembrane</keyword>
<comment type="caution">
    <text evidence="3">The sequence shown here is derived from an EMBL/GenBank/DDBJ whole genome shotgun (WGS) entry which is preliminary data.</text>
</comment>
<gene>
    <name evidence="3" type="ORF">Ctob_009630</name>
</gene>
<evidence type="ECO:0000313" key="4">
    <source>
        <dbReference type="Proteomes" id="UP000037460"/>
    </source>
</evidence>
<feature type="domain" description="Fatty acid desaturase" evidence="2">
    <location>
        <begin position="16"/>
        <end position="149"/>
    </location>
</feature>
<reference evidence="4" key="1">
    <citation type="journal article" date="2015" name="PLoS Genet.">
        <title>Genome Sequence and Transcriptome Analyses of Chrysochromulina tobin: Metabolic Tools for Enhanced Algal Fitness in the Prominent Order Prymnesiales (Haptophyceae).</title>
        <authorList>
            <person name="Hovde B.T."/>
            <person name="Deodato C.R."/>
            <person name="Hunsperger H.M."/>
            <person name="Ryken S.A."/>
            <person name="Yost W."/>
            <person name="Jha R.K."/>
            <person name="Patterson J."/>
            <person name="Monnat R.J. Jr."/>
            <person name="Barlow S.B."/>
            <person name="Starkenburg S.R."/>
            <person name="Cattolico R.A."/>
        </authorList>
    </citation>
    <scope>NUCLEOTIDE SEQUENCE</scope>
    <source>
        <strain evidence="4">CCMP291</strain>
    </source>
</reference>
<keyword evidence="1" id="KW-1133">Transmembrane helix</keyword>
<sequence length="195" mass="21525">MSALVHAIAPIAFAGYLVAAIRTDDQANPALRRSLAVQACASLCGYLGIAALSVSQASWAPLGFYLASSLFWLSPLNINFAWTSPHPCQRGDSRQLQPTVSFYTPRNAFGALLDVYMGWENYHVEHHDFPDIAQYLLPRLREIAPEAYEGLSTLPLLEQRTWGVLLRGNFSYACQDISMGVEEAPSVLFVTSDTR</sequence>
<organism evidence="3 4">
    <name type="scientific">Chrysochromulina tobinii</name>
    <dbReference type="NCBI Taxonomy" id="1460289"/>
    <lineage>
        <taxon>Eukaryota</taxon>
        <taxon>Haptista</taxon>
        <taxon>Haptophyta</taxon>
        <taxon>Prymnesiophyceae</taxon>
        <taxon>Prymnesiales</taxon>
        <taxon>Chrysochromulinaceae</taxon>
        <taxon>Chrysochromulina</taxon>
    </lineage>
</organism>
<dbReference type="Pfam" id="PF00487">
    <property type="entry name" value="FA_desaturase"/>
    <property type="match status" value="1"/>
</dbReference>
<proteinExistence type="predicted"/>
<protein>
    <recommendedName>
        <fullName evidence="2">Fatty acid desaturase domain-containing protein</fullName>
    </recommendedName>
</protein>